<dbReference type="SMART" id="SM00287">
    <property type="entry name" value="SH3b"/>
    <property type="match status" value="4"/>
</dbReference>
<dbReference type="AlphaFoldDB" id="A0A8J6TE38"/>
<dbReference type="InterPro" id="IPR017853">
    <property type="entry name" value="GH"/>
</dbReference>
<feature type="region of interest" description="Disordered" evidence="2">
    <location>
        <begin position="460"/>
        <end position="486"/>
    </location>
</feature>
<comment type="similarity">
    <text evidence="1">Belongs to the glycosyl hydrolase 25 family.</text>
</comment>
<evidence type="ECO:0000313" key="5">
    <source>
        <dbReference type="Proteomes" id="UP000614469"/>
    </source>
</evidence>
<evidence type="ECO:0000256" key="1">
    <source>
        <dbReference type="ARBA" id="ARBA00010646"/>
    </source>
</evidence>
<dbReference type="EMBL" id="JACNJN010000075">
    <property type="protein sequence ID" value="MBC8334661.1"/>
    <property type="molecule type" value="Genomic_DNA"/>
</dbReference>
<sequence>MANAIGPDISFYQDDDDTPEGIDFSKMRGISDFVIIRVGQNQWIDPDFKTNWVAAKEAGLPRGSYWYYDSRIEPQRQAEMWRDALGEDQGELPLFADFEEDYGGEFKGWRKWYAFLEYLKEAMPGKEIVVYTAYYYWKDNGPDPQSHASSLEYFHQYPLWIANYSVSKPSVPAPWSEDEWLFWQYTETGDGPAHGVETLGIDLNYFNGDSAAFRERFNIPDAPPPSGNITYKVDLSLREGPDTNQNVLGTLEHDEILKKVGSSSDGDWLKLERKDGQSGWSLKQYLIQQEAPDPDPDPDPDPVPVPVEQWGRVLPTALNIREGASSLHAILGTLAQDQIVKVLEYSDDKSWVKILDETGGLSGWGDSRYFVFLDSPPSTDPDLDPEPDPDIDKWFRVTPIALNVRQGPGTNFEVLGTVKRNEVVEKIEMNPDENWFKIRNIEGLVGWVYASYLVETVAPEGPFPNPTPDPEPTPNPDPDPEPVPGNEFLGRYQVTTLSLNVREGPGLSEPVVGKVSQNDIVQIVDVNEDGSWRKIVKDDLTGWCSAKYLAHYPQPIAMNKKYFNKSVRYIREIYQTPRKMIAHVLVIDTRYEKMDFLVTPPDHNSDAAPVCGRTTSEFLTRHGLQIAINGDGYRYVNPSEAPALSCPEDRDLLNPNSYAASRGKVYSQRWTNEHPILYISKQNAIAFNERKGGLYNAVSGDRMLVEKGKPVAGLDNTTLEPRSAIGMSSNGRWMILIVIDGRQPGYSEGCTFLELANMLIKFGGVYTAMNLDGGGSSAMVIENNGVADLLNSPIEGGIPGKERRVANHLGIEIR</sequence>
<dbReference type="PROSITE" id="PS51904">
    <property type="entry name" value="GLYCOSYL_HYDROL_F25_2"/>
    <property type="match status" value="1"/>
</dbReference>
<proteinExistence type="inferred from homology"/>
<dbReference type="InterPro" id="IPR036028">
    <property type="entry name" value="SH3-like_dom_sf"/>
</dbReference>
<dbReference type="Gene3D" id="2.30.30.40">
    <property type="entry name" value="SH3 Domains"/>
    <property type="match status" value="4"/>
</dbReference>
<name>A0A8J6TE38_9CHLR</name>
<feature type="domain" description="SH3b" evidence="3">
    <location>
        <begin position="489"/>
        <end position="553"/>
    </location>
</feature>
<dbReference type="Gene3D" id="3.20.20.80">
    <property type="entry name" value="Glycosidases"/>
    <property type="match status" value="1"/>
</dbReference>
<dbReference type="Pfam" id="PF01183">
    <property type="entry name" value="Glyco_hydro_25"/>
    <property type="match status" value="1"/>
</dbReference>
<dbReference type="PANTHER" id="PTHR34408">
    <property type="entry name" value="FAMILY PROTEIN, PUTATIVE-RELATED"/>
    <property type="match status" value="1"/>
</dbReference>
<gene>
    <name evidence="4" type="ORF">H8E29_05305</name>
</gene>
<feature type="domain" description="SH3b" evidence="3">
    <location>
        <begin position="308"/>
        <end position="374"/>
    </location>
</feature>
<feature type="compositionally biased region" description="Pro residues" evidence="2">
    <location>
        <begin position="461"/>
        <end position="483"/>
    </location>
</feature>
<dbReference type="Pfam" id="PF08239">
    <property type="entry name" value="SH3_3"/>
    <property type="match status" value="4"/>
</dbReference>
<evidence type="ECO:0000259" key="3">
    <source>
        <dbReference type="PROSITE" id="PS51781"/>
    </source>
</evidence>
<reference evidence="4 5" key="1">
    <citation type="submission" date="2020-08" db="EMBL/GenBank/DDBJ databases">
        <title>Bridging the membrane lipid divide: bacteria of the FCB group superphylum have the potential to synthesize archaeal ether lipids.</title>
        <authorList>
            <person name="Villanueva L."/>
            <person name="Von Meijenfeldt F.A.B."/>
            <person name="Westbye A.B."/>
            <person name="Yadav S."/>
            <person name="Hopmans E.C."/>
            <person name="Dutilh B.E."/>
            <person name="Sinninghe Damste J.S."/>
        </authorList>
    </citation>
    <scope>NUCLEOTIDE SEQUENCE [LARGE SCALE GENOMIC DNA]</scope>
    <source>
        <strain evidence="4">NIOZ-UU36</strain>
    </source>
</reference>
<dbReference type="Pfam" id="PF09992">
    <property type="entry name" value="NAGPA"/>
    <property type="match status" value="1"/>
</dbReference>
<feature type="domain" description="SH3b" evidence="3">
    <location>
        <begin position="224"/>
        <end position="290"/>
    </location>
</feature>
<organism evidence="4 5">
    <name type="scientific">Candidatus Desulfolinea nitratireducens</name>
    <dbReference type="NCBI Taxonomy" id="2841698"/>
    <lineage>
        <taxon>Bacteria</taxon>
        <taxon>Bacillati</taxon>
        <taxon>Chloroflexota</taxon>
        <taxon>Anaerolineae</taxon>
        <taxon>Anaerolineales</taxon>
        <taxon>Anaerolineales incertae sedis</taxon>
        <taxon>Candidatus Desulfolinea</taxon>
    </lineage>
</organism>
<dbReference type="InterPro" id="IPR002053">
    <property type="entry name" value="Glyco_hydro_25"/>
</dbReference>
<dbReference type="GO" id="GO:0009253">
    <property type="term" value="P:peptidoglycan catabolic process"/>
    <property type="evidence" value="ECO:0007669"/>
    <property type="project" value="InterPro"/>
</dbReference>
<evidence type="ECO:0000313" key="4">
    <source>
        <dbReference type="EMBL" id="MBC8334661.1"/>
    </source>
</evidence>
<dbReference type="SUPFAM" id="SSF51445">
    <property type="entry name" value="(Trans)glycosidases"/>
    <property type="match status" value="1"/>
</dbReference>
<dbReference type="GO" id="GO:0003796">
    <property type="term" value="F:lysozyme activity"/>
    <property type="evidence" value="ECO:0007669"/>
    <property type="project" value="InterPro"/>
</dbReference>
<comment type="caution">
    <text evidence="4">The sequence shown here is derived from an EMBL/GenBank/DDBJ whole genome shotgun (WGS) entry which is preliminary data.</text>
</comment>
<dbReference type="PANTHER" id="PTHR34408:SF1">
    <property type="entry name" value="GLYCOSYL HYDROLASE FAMILY 19 DOMAIN-CONTAINING PROTEIN HI_1415"/>
    <property type="match status" value="1"/>
</dbReference>
<dbReference type="InterPro" id="IPR018711">
    <property type="entry name" value="NAGPA"/>
</dbReference>
<feature type="domain" description="SH3b" evidence="3">
    <location>
        <begin position="392"/>
        <end position="457"/>
    </location>
</feature>
<dbReference type="Proteomes" id="UP000614469">
    <property type="component" value="Unassembled WGS sequence"/>
</dbReference>
<dbReference type="CDD" id="cd00599">
    <property type="entry name" value="GH25_muramidase"/>
    <property type="match status" value="1"/>
</dbReference>
<dbReference type="SUPFAM" id="SSF50044">
    <property type="entry name" value="SH3-domain"/>
    <property type="match status" value="1"/>
</dbReference>
<dbReference type="InterPro" id="IPR052354">
    <property type="entry name" value="Cell_Wall_Dynamics_Protein"/>
</dbReference>
<dbReference type="InterPro" id="IPR003646">
    <property type="entry name" value="SH3-like_bac-type"/>
</dbReference>
<dbReference type="PROSITE" id="PS51781">
    <property type="entry name" value="SH3B"/>
    <property type="match status" value="4"/>
</dbReference>
<protein>
    <submittedName>
        <fullName evidence="4">SH3 domain-containing protein</fullName>
    </submittedName>
</protein>
<accession>A0A8J6TE38</accession>
<evidence type="ECO:0000256" key="2">
    <source>
        <dbReference type="SAM" id="MobiDB-lite"/>
    </source>
</evidence>
<dbReference type="GO" id="GO:0016998">
    <property type="term" value="P:cell wall macromolecule catabolic process"/>
    <property type="evidence" value="ECO:0007669"/>
    <property type="project" value="InterPro"/>
</dbReference>